<dbReference type="AlphaFoldDB" id="A0A6H5GPK3"/>
<dbReference type="PANTHER" id="PTHR22876:SF5">
    <property type="entry name" value="CHROMOSOME 9 OPEN READING FRAME 85"/>
    <property type="match status" value="1"/>
</dbReference>
<proteinExistence type="predicted"/>
<dbReference type="PANTHER" id="PTHR22876">
    <property type="entry name" value="ZGC:101016"/>
    <property type="match status" value="1"/>
</dbReference>
<accession>A0A6H5GPK3</accession>
<dbReference type="OrthoDB" id="250548at2759"/>
<gene>
    <name evidence="1" type="ORF">NTEN_LOCUS10422</name>
</gene>
<dbReference type="Pfam" id="PF10217">
    <property type="entry name" value="DUF2039"/>
    <property type="match status" value="1"/>
</dbReference>
<protein>
    <submittedName>
        <fullName evidence="1">Uncharacterized protein</fullName>
    </submittedName>
</protein>
<reference evidence="1 2" key="1">
    <citation type="submission" date="2020-02" db="EMBL/GenBank/DDBJ databases">
        <authorList>
            <person name="Ferguson B K."/>
        </authorList>
    </citation>
    <scope>NUCLEOTIDE SEQUENCE [LARGE SCALE GENOMIC DNA]</scope>
</reference>
<keyword evidence="2" id="KW-1185">Reference proteome</keyword>
<dbReference type="EMBL" id="CADCXU010015625">
    <property type="protein sequence ID" value="CAB0004945.1"/>
    <property type="molecule type" value="Genomic_DNA"/>
</dbReference>
<evidence type="ECO:0000313" key="2">
    <source>
        <dbReference type="Proteomes" id="UP000479000"/>
    </source>
</evidence>
<evidence type="ECO:0000313" key="1">
    <source>
        <dbReference type="EMBL" id="CAB0004945.1"/>
    </source>
</evidence>
<sequence>MSTQRGNVSKNRSQKHENNRAFKNDLYDSTPQTKLINSLVITDVCKRCKGVLEWKIKYKKYKIQKNPSTCTKCNQRNVTKSYRIICAPCAEKFCVCPKCGLTEEERIAEALAAAQLTKK</sequence>
<name>A0A6H5GPK3_9HEMI</name>
<organism evidence="1 2">
    <name type="scientific">Nesidiocoris tenuis</name>
    <dbReference type="NCBI Taxonomy" id="355587"/>
    <lineage>
        <taxon>Eukaryota</taxon>
        <taxon>Metazoa</taxon>
        <taxon>Ecdysozoa</taxon>
        <taxon>Arthropoda</taxon>
        <taxon>Hexapoda</taxon>
        <taxon>Insecta</taxon>
        <taxon>Pterygota</taxon>
        <taxon>Neoptera</taxon>
        <taxon>Paraneoptera</taxon>
        <taxon>Hemiptera</taxon>
        <taxon>Heteroptera</taxon>
        <taxon>Panheteroptera</taxon>
        <taxon>Cimicomorpha</taxon>
        <taxon>Miridae</taxon>
        <taxon>Dicyphina</taxon>
        <taxon>Nesidiocoris</taxon>
    </lineage>
</organism>
<dbReference type="InterPro" id="IPR019351">
    <property type="entry name" value="DUF2039"/>
</dbReference>
<dbReference type="Proteomes" id="UP000479000">
    <property type="component" value="Unassembled WGS sequence"/>
</dbReference>